<feature type="region of interest" description="Disordered" evidence="1">
    <location>
        <begin position="68"/>
        <end position="103"/>
    </location>
</feature>
<feature type="compositionally biased region" description="Low complexity" evidence="1">
    <location>
        <begin position="75"/>
        <end position="103"/>
    </location>
</feature>
<sequence length="155" mass="15021">MVSPSFSKANITITPIPTPAVTASSVSSAPSLPPPAAHSGSSPAMSAAVSSLLPTFDGKDSKVHRWLAEHLQAPTSTSLPSVRTPSPVSSSRSSRGGASSGASAAAAQAQAAASFAAQMASNPLLGLSSMGSLSSLAALSGMTGSAAGSWPTVSS</sequence>
<reference evidence="2" key="1">
    <citation type="submission" date="2020-11" db="EMBL/GenBank/DDBJ databases">
        <authorList>
            <person name="Tran Van P."/>
        </authorList>
    </citation>
    <scope>NUCLEOTIDE SEQUENCE</scope>
</reference>
<organism evidence="2">
    <name type="scientific">Cyprideis torosa</name>
    <dbReference type="NCBI Taxonomy" id="163714"/>
    <lineage>
        <taxon>Eukaryota</taxon>
        <taxon>Metazoa</taxon>
        <taxon>Ecdysozoa</taxon>
        <taxon>Arthropoda</taxon>
        <taxon>Crustacea</taxon>
        <taxon>Oligostraca</taxon>
        <taxon>Ostracoda</taxon>
        <taxon>Podocopa</taxon>
        <taxon>Podocopida</taxon>
        <taxon>Cytherocopina</taxon>
        <taxon>Cytheroidea</taxon>
        <taxon>Cytherideidae</taxon>
        <taxon>Cyprideis</taxon>
    </lineage>
</organism>
<feature type="compositionally biased region" description="Low complexity" evidence="1">
    <location>
        <begin position="11"/>
        <end position="30"/>
    </location>
</feature>
<evidence type="ECO:0000256" key="1">
    <source>
        <dbReference type="SAM" id="MobiDB-lite"/>
    </source>
</evidence>
<dbReference type="OrthoDB" id="6379255at2759"/>
<evidence type="ECO:0000313" key="2">
    <source>
        <dbReference type="EMBL" id="CAD7238402.1"/>
    </source>
</evidence>
<gene>
    <name evidence="2" type="ORF">CTOB1V02_LOCUS16217</name>
</gene>
<dbReference type="AlphaFoldDB" id="A0A7R9A052"/>
<accession>A0A7R9A052</accession>
<feature type="non-terminal residue" evidence="2">
    <location>
        <position position="155"/>
    </location>
</feature>
<dbReference type="EMBL" id="OB700828">
    <property type="protein sequence ID" value="CAD7238402.1"/>
    <property type="molecule type" value="Genomic_DNA"/>
</dbReference>
<feature type="compositionally biased region" description="Polar residues" evidence="1">
    <location>
        <begin position="1"/>
        <end position="10"/>
    </location>
</feature>
<name>A0A7R9A052_9CRUS</name>
<feature type="region of interest" description="Disordered" evidence="1">
    <location>
        <begin position="1"/>
        <end position="44"/>
    </location>
</feature>
<protein>
    <submittedName>
        <fullName evidence="2">Uncharacterized protein</fullName>
    </submittedName>
</protein>
<proteinExistence type="predicted"/>